<evidence type="ECO:0008006" key="4">
    <source>
        <dbReference type="Google" id="ProtNLM"/>
    </source>
</evidence>
<sequence length="616" mass="65518">MKKSMEDLRSEDVSDPAQNDGGIGGEADQGGEDIRKLDNTSTQLNTCPGQVKKQPPCPMVDVPGSPTTNRVSVSTEAPEGLSLKVAATVLQPVCLGDSPVMMPIHLLQQMAGATASQGIPPYLLTHQGPLSLGSLSQGPGFSLPLVLEQQVFQHLNPMGAMLQQTPSCPSLSFLQNNLNLLCQTQTQNASMASLAFCQPPSIDQKLPGPPAQDPGLHALLQNPAIAALIQDLFSAQTNPTSPSCHSAGPTLPDPFSSATFPLPPCQPPPPLSYPYSSPLAPLVPPATLLVPYPVIVPLPVPVPIPLPIPIPQSLDSKTFADPLKTAGVATKSTQTNSEEAGSPPGHGKTKNVCRPSSVVADLPSMTMVQEGEVLDLSVKAPRIIQPKQEVAFQQQDDTVLDLSVVRKQTCIQTVSRKEPPSSRDWHTSSKRAQAACQPSSQSTTPISSEALRPADCAQKLHPNLLNGLTHVEFSRQRQWAVVDGGSGGSIWTNNEPKTSSSSNFEIFHTSQTAKVIVAVKDAIPATAIFCGKIKSLSGVSGKSLSIKQQQNPSGHTGALLQQCYGALPLPRGHQVEQKDPNVPRNRQAIKLKKVGSQEIHILPLKKQRLAAFFPRK</sequence>
<evidence type="ECO:0000256" key="1">
    <source>
        <dbReference type="SAM" id="MobiDB-lite"/>
    </source>
</evidence>
<keyword evidence="3" id="KW-1185">Reference proteome</keyword>
<name>A0ABD0XK01_UMBPY</name>
<proteinExistence type="predicted"/>
<evidence type="ECO:0000313" key="3">
    <source>
        <dbReference type="Proteomes" id="UP001557470"/>
    </source>
</evidence>
<feature type="compositionally biased region" description="Polar residues" evidence="1">
    <location>
        <begin position="330"/>
        <end position="339"/>
    </location>
</feature>
<feature type="region of interest" description="Disordered" evidence="1">
    <location>
        <begin position="1"/>
        <end position="72"/>
    </location>
</feature>
<evidence type="ECO:0000313" key="2">
    <source>
        <dbReference type="EMBL" id="KAL1021761.1"/>
    </source>
</evidence>
<feature type="compositionally biased region" description="Basic and acidic residues" evidence="1">
    <location>
        <begin position="415"/>
        <end position="427"/>
    </location>
</feature>
<feature type="region of interest" description="Disordered" evidence="1">
    <location>
        <begin position="414"/>
        <end position="447"/>
    </location>
</feature>
<feature type="compositionally biased region" description="Polar residues" evidence="1">
    <location>
        <begin position="39"/>
        <end position="48"/>
    </location>
</feature>
<gene>
    <name evidence="2" type="ORF">UPYG_G00017640</name>
</gene>
<comment type="caution">
    <text evidence="2">The sequence shown here is derived from an EMBL/GenBank/DDBJ whole genome shotgun (WGS) entry which is preliminary data.</text>
</comment>
<organism evidence="2 3">
    <name type="scientific">Umbra pygmaea</name>
    <name type="common">Eastern mudminnow</name>
    <dbReference type="NCBI Taxonomy" id="75934"/>
    <lineage>
        <taxon>Eukaryota</taxon>
        <taxon>Metazoa</taxon>
        <taxon>Chordata</taxon>
        <taxon>Craniata</taxon>
        <taxon>Vertebrata</taxon>
        <taxon>Euteleostomi</taxon>
        <taxon>Actinopterygii</taxon>
        <taxon>Neopterygii</taxon>
        <taxon>Teleostei</taxon>
        <taxon>Protacanthopterygii</taxon>
        <taxon>Esociformes</taxon>
        <taxon>Umbridae</taxon>
        <taxon>Umbra</taxon>
    </lineage>
</organism>
<dbReference type="EMBL" id="JAGEUA010000001">
    <property type="protein sequence ID" value="KAL1021761.1"/>
    <property type="molecule type" value="Genomic_DNA"/>
</dbReference>
<dbReference type="InterPro" id="IPR026092">
    <property type="entry name" value="RAI2/SOBP"/>
</dbReference>
<feature type="compositionally biased region" description="Low complexity" evidence="1">
    <location>
        <begin position="437"/>
        <end position="447"/>
    </location>
</feature>
<dbReference type="Proteomes" id="UP001557470">
    <property type="component" value="Unassembled WGS sequence"/>
</dbReference>
<accession>A0ABD0XK01</accession>
<dbReference type="AlphaFoldDB" id="A0ABD0XK01"/>
<reference evidence="2 3" key="1">
    <citation type="submission" date="2024-06" db="EMBL/GenBank/DDBJ databases">
        <authorList>
            <person name="Pan Q."/>
            <person name="Wen M."/>
            <person name="Jouanno E."/>
            <person name="Zahm M."/>
            <person name="Klopp C."/>
            <person name="Cabau C."/>
            <person name="Louis A."/>
            <person name="Berthelot C."/>
            <person name="Parey E."/>
            <person name="Roest Crollius H."/>
            <person name="Montfort J."/>
            <person name="Robinson-Rechavi M."/>
            <person name="Bouchez O."/>
            <person name="Lampietro C."/>
            <person name="Lopez Roques C."/>
            <person name="Donnadieu C."/>
            <person name="Postlethwait J."/>
            <person name="Bobe J."/>
            <person name="Verreycken H."/>
            <person name="Guiguen Y."/>
        </authorList>
    </citation>
    <scope>NUCLEOTIDE SEQUENCE [LARGE SCALE GENOMIC DNA]</scope>
    <source>
        <strain evidence="2">Up_M1</strain>
        <tissue evidence="2">Testis</tissue>
    </source>
</reference>
<dbReference type="PANTHER" id="PTHR23186">
    <property type="entry name" value="RETINOIC ACID-INDUCED PROTEIN 2"/>
    <property type="match status" value="1"/>
</dbReference>
<protein>
    <recommendedName>
        <fullName evidence="4">Retinoic acid induced 2</fullName>
    </recommendedName>
</protein>
<feature type="compositionally biased region" description="Basic and acidic residues" evidence="1">
    <location>
        <begin position="1"/>
        <end position="12"/>
    </location>
</feature>
<dbReference type="PANTHER" id="PTHR23186:SF3">
    <property type="entry name" value="RETINOIC ACID-INDUCED PROTEIN 2"/>
    <property type="match status" value="1"/>
</dbReference>
<feature type="region of interest" description="Disordered" evidence="1">
    <location>
        <begin position="328"/>
        <end position="353"/>
    </location>
</feature>